<dbReference type="EMBL" id="BKCJ010004594">
    <property type="protein sequence ID" value="GEU61963.1"/>
    <property type="molecule type" value="Genomic_DNA"/>
</dbReference>
<evidence type="ECO:0000313" key="2">
    <source>
        <dbReference type="EMBL" id="GEU61963.1"/>
    </source>
</evidence>
<organism evidence="2">
    <name type="scientific">Tanacetum cinerariifolium</name>
    <name type="common">Dalmatian daisy</name>
    <name type="synonym">Chrysanthemum cinerariifolium</name>
    <dbReference type="NCBI Taxonomy" id="118510"/>
    <lineage>
        <taxon>Eukaryota</taxon>
        <taxon>Viridiplantae</taxon>
        <taxon>Streptophyta</taxon>
        <taxon>Embryophyta</taxon>
        <taxon>Tracheophyta</taxon>
        <taxon>Spermatophyta</taxon>
        <taxon>Magnoliopsida</taxon>
        <taxon>eudicotyledons</taxon>
        <taxon>Gunneridae</taxon>
        <taxon>Pentapetalae</taxon>
        <taxon>asterids</taxon>
        <taxon>campanulids</taxon>
        <taxon>Asterales</taxon>
        <taxon>Asteraceae</taxon>
        <taxon>Asteroideae</taxon>
        <taxon>Anthemideae</taxon>
        <taxon>Anthemidinae</taxon>
        <taxon>Tanacetum</taxon>
    </lineage>
</organism>
<accession>A0A6L2LJI2</accession>
<reference evidence="2" key="1">
    <citation type="journal article" date="2019" name="Sci. Rep.">
        <title>Draft genome of Tanacetum cinerariifolium, the natural source of mosquito coil.</title>
        <authorList>
            <person name="Yamashiro T."/>
            <person name="Shiraishi A."/>
            <person name="Satake H."/>
            <person name="Nakayama K."/>
        </authorList>
    </citation>
    <scope>NUCLEOTIDE SEQUENCE</scope>
</reference>
<sequence length="337" mass="37673">LKFLLSKQDAKPRLIRWVLGLILKEKGADPLIVVLGPEHGGRTRTVGDGIDAERDAARDAARDAEIEVECENVEREASNEGGLQKRRKQSSCELKTVVHGDKEKLKDIKEPKSCFLFSPYTEDTTPIARGMVYPICDGTIHGGPVIPYYMKVSIDSFVPAFIDSKLPVVSKADDTITLLEQSVGSFFQWPRCRISCTLNTPTLKDKASQSKAATLQPTLATPIPVVEETTLLMSALQTPVLLETEQAEASLPLEDVRQAKKELDKKLDDFEHIVFRKQPCVKDAYLRWTTRNDDTADHIFEVPGGMIVGHEDTFHGAMQNVAVKKRQPLRVFEPLFY</sequence>
<feature type="non-terminal residue" evidence="2">
    <location>
        <position position="1"/>
    </location>
</feature>
<dbReference type="GO" id="GO:0008233">
    <property type="term" value="F:peptidase activity"/>
    <property type="evidence" value="ECO:0007669"/>
    <property type="project" value="UniProtKB-KW"/>
</dbReference>
<dbReference type="AlphaFoldDB" id="A0A6L2LJI2"/>
<gene>
    <name evidence="2" type="ORF">Tci_033941</name>
</gene>
<dbReference type="PANTHER" id="PTHR33018:SF37">
    <property type="entry name" value="TRANSPOSASE TNP1_EN_SPM-LIKE DOMAIN-CONTAINING PROTEIN"/>
    <property type="match status" value="1"/>
</dbReference>
<keyword evidence="2" id="KW-0645">Protease</keyword>
<proteinExistence type="predicted"/>
<keyword evidence="2" id="KW-0378">Hydrolase</keyword>
<dbReference type="InterPro" id="IPR058352">
    <property type="entry name" value="DUF8039"/>
</dbReference>
<comment type="caution">
    <text evidence="2">The sequence shown here is derived from an EMBL/GenBank/DDBJ whole genome shotgun (WGS) entry which is preliminary data.</text>
</comment>
<protein>
    <submittedName>
        <fullName evidence="2">Ulp1 protease family, C-terminal catalytic domain-containing protein</fullName>
    </submittedName>
</protein>
<evidence type="ECO:0000259" key="1">
    <source>
        <dbReference type="Pfam" id="PF26133"/>
    </source>
</evidence>
<dbReference type="GO" id="GO:0006508">
    <property type="term" value="P:proteolysis"/>
    <property type="evidence" value="ECO:0007669"/>
    <property type="project" value="UniProtKB-KW"/>
</dbReference>
<feature type="domain" description="DUF8039" evidence="1">
    <location>
        <begin position="105"/>
        <end position="195"/>
    </location>
</feature>
<name>A0A6L2LJI2_TANCI</name>
<dbReference type="Pfam" id="PF26133">
    <property type="entry name" value="DUF8039"/>
    <property type="match status" value="1"/>
</dbReference>
<dbReference type="PANTHER" id="PTHR33018">
    <property type="entry name" value="OS10G0338966 PROTEIN-RELATED"/>
    <property type="match status" value="1"/>
</dbReference>